<evidence type="ECO:0000259" key="5">
    <source>
        <dbReference type="PROSITE" id="PS50913"/>
    </source>
</evidence>
<dbReference type="GeneID" id="62195884"/>
<evidence type="ECO:0000313" key="6">
    <source>
        <dbReference type="EMBL" id="QPG75139.1"/>
    </source>
</evidence>
<proteinExistence type="predicted"/>
<dbReference type="GO" id="GO:0005794">
    <property type="term" value="C:Golgi apparatus"/>
    <property type="evidence" value="ECO:0007669"/>
    <property type="project" value="UniProtKB-SubCell"/>
</dbReference>
<dbReference type="GO" id="GO:0007030">
    <property type="term" value="P:Golgi organization"/>
    <property type="evidence" value="ECO:0007669"/>
    <property type="project" value="TreeGrafter"/>
</dbReference>
<evidence type="ECO:0000256" key="3">
    <source>
        <dbReference type="ARBA" id="ARBA00023054"/>
    </source>
</evidence>
<organism evidence="6 7">
    <name type="scientific">Eeniella nana</name>
    <name type="common">Yeast</name>
    <name type="synonym">Brettanomyces nanus</name>
    <dbReference type="NCBI Taxonomy" id="13502"/>
    <lineage>
        <taxon>Eukaryota</taxon>
        <taxon>Fungi</taxon>
        <taxon>Dikarya</taxon>
        <taxon>Ascomycota</taxon>
        <taxon>Saccharomycotina</taxon>
        <taxon>Pichiomycetes</taxon>
        <taxon>Pichiales</taxon>
        <taxon>Pichiaceae</taxon>
        <taxon>Brettanomyces</taxon>
    </lineage>
</organism>
<name>A0A875S5W5_EENNA</name>
<dbReference type="OrthoDB" id="425925at2759"/>
<gene>
    <name evidence="6" type="ORF">FOA43_002483</name>
</gene>
<evidence type="ECO:0000256" key="1">
    <source>
        <dbReference type="ARBA" id="ARBA00004555"/>
    </source>
</evidence>
<dbReference type="Proteomes" id="UP000662931">
    <property type="component" value="Chromosome 2"/>
</dbReference>
<dbReference type="GO" id="GO:0006888">
    <property type="term" value="P:endoplasmic reticulum to Golgi vesicle-mediated transport"/>
    <property type="evidence" value="ECO:0007669"/>
    <property type="project" value="TreeGrafter"/>
</dbReference>
<dbReference type="PANTHER" id="PTHR18921">
    <property type="entry name" value="MYOSIN HEAVY CHAIN - RELATED"/>
    <property type="match status" value="1"/>
</dbReference>
<protein>
    <recommendedName>
        <fullName evidence="5">GRIP domain-containing protein</fullName>
    </recommendedName>
</protein>
<dbReference type="PANTHER" id="PTHR18921:SF2">
    <property type="entry name" value="THYROID RECEPTOR-INTERACTING PROTEIN 11"/>
    <property type="match status" value="1"/>
</dbReference>
<evidence type="ECO:0000256" key="2">
    <source>
        <dbReference type="ARBA" id="ARBA00023034"/>
    </source>
</evidence>
<dbReference type="PROSITE" id="PS50913">
    <property type="entry name" value="GRIP"/>
    <property type="match status" value="1"/>
</dbReference>
<accession>A0A875S5W5</accession>
<evidence type="ECO:0000313" key="7">
    <source>
        <dbReference type="Proteomes" id="UP000662931"/>
    </source>
</evidence>
<feature type="compositionally biased region" description="Basic and acidic residues" evidence="4">
    <location>
        <begin position="14"/>
        <end position="33"/>
    </location>
</feature>
<feature type="compositionally biased region" description="Basic residues" evidence="4">
    <location>
        <begin position="1"/>
        <end position="13"/>
    </location>
</feature>
<reference evidence="6" key="1">
    <citation type="submission" date="2020-10" db="EMBL/GenBank/DDBJ databases">
        <authorList>
            <person name="Roach M.J.R."/>
        </authorList>
    </citation>
    <scope>NUCLEOTIDE SEQUENCE</scope>
    <source>
        <strain evidence="6">CBS 1945</strain>
    </source>
</reference>
<feature type="domain" description="GRIP" evidence="5">
    <location>
        <begin position="349"/>
        <end position="400"/>
    </location>
</feature>
<comment type="subcellular location">
    <subcellularLocation>
        <location evidence="1">Golgi apparatus</location>
    </subcellularLocation>
</comment>
<dbReference type="InterPro" id="IPR019459">
    <property type="entry name" value="GRAB"/>
</dbReference>
<keyword evidence="2" id="KW-0333">Golgi apparatus</keyword>
<keyword evidence="7" id="KW-1185">Reference proteome</keyword>
<sequence>MGKTKKRQHQKKKVKEEDTVKDTTDEATETEKYEEVEEAEKAEEIKVRLKKLQLESDEKDQRIIDQKSEETLEQKLQQKEEECEKVKENYQNLLDRLSSMKTVFTKMKTSEIEFHKTKEQVLKLEKDKIQLEKKVEKVEEMNQTIIDLQKEMNNINLECEKLTRENNNLRKGSEIKDGEFLLENKRLQTANKKLMMELQESKSEMEEYLIIINEEKMSKQGLQHEIDEINLKNERSEAENKRLIQENQSLEKKVAEIEGEVTNIKQQHSKEHQELKNQLDTKVIELSESHAKVEDLQKLQDTLKQKSERLESLEQDFKQKQKTIGKLRHETIVLNEHLTKAMKLIKQESSQDTIDRELASNLFVSFLQIPRGDSKKYEVLQLISNYLNWDDTKKKHAGLLNSNQKTNSNSVMDSSANRLNTNRSFVSLWTDFLEKESTPHK</sequence>
<dbReference type="AlphaFoldDB" id="A0A875S5W5"/>
<dbReference type="RefSeq" id="XP_038778704.1">
    <property type="nucleotide sequence ID" value="XM_038922776.1"/>
</dbReference>
<dbReference type="KEGG" id="bnn:FOA43_002483"/>
<dbReference type="Pfam" id="PF10375">
    <property type="entry name" value="GRAB"/>
    <property type="match status" value="1"/>
</dbReference>
<keyword evidence="3" id="KW-0175">Coiled coil</keyword>
<dbReference type="GO" id="GO:0031267">
    <property type="term" value="F:small GTPase binding"/>
    <property type="evidence" value="ECO:0007669"/>
    <property type="project" value="TreeGrafter"/>
</dbReference>
<evidence type="ECO:0000256" key="4">
    <source>
        <dbReference type="SAM" id="MobiDB-lite"/>
    </source>
</evidence>
<dbReference type="InterPro" id="IPR000237">
    <property type="entry name" value="GRIP_dom"/>
</dbReference>
<feature type="region of interest" description="Disordered" evidence="4">
    <location>
        <begin position="1"/>
        <end position="39"/>
    </location>
</feature>
<dbReference type="EMBL" id="CP064813">
    <property type="protein sequence ID" value="QPG75139.1"/>
    <property type="molecule type" value="Genomic_DNA"/>
</dbReference>